<gene>
    <name evidence="1" type="ORF">HAX54_027098</name>
</gene>
<comment type="caution">
    <text evidence="1">The sequence shown here is derived from an EMBL/GenBank/DDBJ whole genome shotgun (WGS) entry which is preliminary data.</text>
</comment>
<proteinExistence type="predicted"/>
<dbReference type="EMBL" id="JACEIK010003294">
    <property type="protein sequence ID" value="MCD9641152.1"/>
    <property type="molecule type" value="Genomic_DNA"/>
</dbReference>
<name>A0ABS8V416_DATST</name>
<evidence type="ECO:0000313" key="2">
    <source>
        <dbReference type="Proteomes" id="UP000823775"/>
    </source>
</evidence>
<keyword evidence="2" id="KW-1185">Reference proteome</keyword>
<organism evidence="1 2">
    <name type="scientific">Datura stramonium</name>
    <name type="common">Jimsonweed</name>
    <name type="synonym">Common thornapple</name>
    <dbReference type="NCBI Taxonomy" id="4076"/>
    <lineage>
        <taxon>Eukaryota</taxon>
        <taxon>Viridiplantae</taxon>
        <taxon>Streptophyta</taxon>
        <taxon>Embryophyta</taxon>
        <taxon>Tracheophyta</taxon>
        <taxon>Spermatophyta</taxon>
        <taxon>Magnoliopsida</taxon>
        <taxon>eudicotyledons</taxon>
        <taxon>Gunneridae</taxon>
        <taxon>Pentapetalae</taxon>
        <taxon>asterids</taxon>
        <taxon>lamiids</taxon>
        <taxon>Solanales</taxon>
        <taxon>Solanaceae</taxon>
        <taxon>Solanoideae</taxon>
        <taxon>Datureae</taxon>
        <taxon>Datura</taxon>
    </lineage>
</organism>
<sequence>DALENEAISDPVKLDDDEELALEALGPGGEQGPIEMKAKVMTLKIIMQMIYQKIRHRRD</sequence>
<dbReference type="Proteomes" id="UP000823775">
    <property type="component" value="Unassembled WGS sequence"/>
</dbReference>
<feature type="non-terminal residue" evidence="1">
    <location>
        <position position="1"/>
    </location>
</feature>
<protein>
    <submittedName>
        <fullName evidence="1">Uncharacterized protein</fullName>
    </submittedName>
</protein>
<reference evidence="1 2" key="1">
    <citation type="journal article" date="2021" name="BMC Genomics">
        <title>Datura genome reveals duplications of psychoactive alkaloid biosynthetic genes and high mutation rate following tissue culture.</title>
        <authorList>
            <person name="Rajewski A."/>
            <person name="Carter-House D."/>
            <person name="Stajich J."/>
            <person name="Litt A."/>
        </authorList>
    </citation>
    <scope>NUCLEOTIDE SEQUENCE [LARGE SCALE GENOMIC DNA]</scope>
    <source>
        <strain evidence="1">AR-01</strain>
    </source>
</reference>
<accession>A0ABS8V416</accession>
<evidence type="ECO:0000313" key="1">
    <source>
        <dbReference type="EMBL" id="MCD9641152.1"/>
    </source>
</evidence>